<dbReference type="Proteomes" id="UP000559010">
    <property type="component" value="Unassembled WGS sequence"/>
</dbReference>
<dbReference type="InterPro" id="IPR015943">
    <property type="entry name" value="WD40/YVTN_repeat-like_dom_sf"/>
</dbReference>
<keyword evidence="5" id="KW-1185">Reference proteome</keyword>
<dbReference type="InterPro" id="IPR036388">
    <property type="entry name" value="WH-like_DNA-bd_sf"/>
</dbReference>
<dbReference type="InterPro" id="IPR013783">
    <property type="entry name" value="Ig-like_fold"/>
</dbReference>
<protein>
    <submittedName>
        <fullName evidence="4">Two component regulator three y domain-containing protein</fullName>
    </submittedName>
</protein>
<keyword evidence="1" id="KW-0175">Coiled coil</keyword>
<dbReference type="Pfam" id="PF07495">
    <property type="entry name" value="Y_Y_Y"/>
    <property type="match status" value="1"/>
</dbReference>
<evidence type="ECO:0000313" key="4">
    <source>
        <dbReference type="EMBL" id="NMM48536.1"/>
    </source>
</evidence>
<keyword evidence="2" id="KW-0812">Transmembrane</keyword>
<dbReference type="Gene3D" id="1.10.10.10">
    <property type="entry name" value="Winged helix-like DNA-binding domain superfamily/Winged helix DNA-binding domain"/>
    <property type="match status" value="1"/>
</dbReference>
<feature type="domain" description="Two component regulator three Y" evidence="3">
    <location>
        <begin position="685"/>
        <end position="746"/>
    </location>
</feature>
<dbReference type="SUPFAM" id="SSF69322">
    <property type="entry name" value="Tricorn protease domain 2"/>
    <property type="match status" value="1"/>
</dbReference>
<organism evidence="4 5">
    <name type="scientific">Marinigracilibium pacificum</name>
    <dbReference type="NCBI Taxonomy" id="2729599"/>
    <lineage>
        <taxon>Bacteria</taxon>
        <taxon>Pseudomonadati</taxon>
        <taxon>Bacteroidota</taxon>
        <taxon>Cytophagia</taxon>
        <taxon>Cytophagales</taxon>
        <taxon>Flammeovirgaceae</taxon>
        <taxon>Marinigracilibium</taxon>
    </lineage>
</organism>
<dbReference type="SUPFAM" id="SSF46894">
    <property type="entry name" value="C-terminal effector domain of the bipartite response regulators"/>
    <property type="match status" value="1"/>
</dbReference>
<evidence type="ECO:0000256" key="2">
    <source>
        <dbReference type="SAM" id="Phobius"/>
    </source>
</evidence>
<dbReference type="EMBL" id="JABBNU010000005">
    <property type="protein sequence ID" value="NMM48536.1"/>
    <property type="molecule type" value="Genomic_DNA"/>
</dbReference>
<dbReference type="RefSeq" id="WP_169680565.1">
    <property type="nucleotide sequence ID" value="NZ_JABBNU010000005.1"/>
</dbReference>
<comment type="caution">
    <text evidence="4">The sequence shown here is derived from an EMBL/GenBank/DDBJ whole genome shotgun (WGS) entry which is preliminary data.</text>
</comment>
<dbReference type="InterPro" id="IPR003961">
    <property type="entry name" value="FN3_dom"/>
</dbReference>
<dbReference type="GO" id="GO:0003677">
    <property type="term" value="F:DNA binding"/>
    <property type="evidence" value="ECO:0007669"/>
    <property type="project" value="InterPro"/>
</dbReference>
<dbReference type="InterPro" id="IPR016032">
    <property type="entry name" value="Sig_transdc_resp-reg_C-effctor"/>
</dbReference>
<dbReference type="SUPFAM" id="SSF63829">
    <property type="entry name" value="Calcium-dependent phosphotriesterase"/>
    <property type="match status" value="1"/>
</dbReference>
<dbReference type="InterPro" id="IPR011110">
    <property type="entry name" value="Reg_prop"/>
</dbReference>
<keyword evidence="2" id="KW-0472">Membrane</keyword>
<dbReference type="AlphaFoldDB" id="A0A848IY26"/>
<accession>A0A848IY26</accession>
<feature type="coiled-coil region" evidence="1">
    <location>
        <begin position="794"/>
        <end position="828"/>
    </location>
</feature>
<keyword evidence="2" id="KW-1133">Transmembrane helix</keyword>
<evidence type="ECO:0000256" key="1">
    <source>
        <dbReference type="SAM" id="Coils"/>
    </source>
</evidence>
<dbReference type="Gene3D" id="2.130.10.10">
    <property type="entry name" value="YVTN repeat-like/Quinoprotein amine dehydrogenase"/>
    <property type="match status" value="2"/>
</dbReference>
<dbReference type="Gene3D" id="2.60.40.10">
    <property type="entry name" value="Immunoglobulins"/>
    <property type="match status" value="1"/>
</dbReference>
<feature type="transmembrane region" description="Helical" evidence="2">
    <location>
        <begin position="755"/>
        <end position="775"/>
    </location>
</feature>
<evidence type="ECO:0000259" key="3">
    <source>
        <dbReference type="Pfam" id="PF07495"/>
    </source>
</evidence>
<dbReference type="GO" id="GO:0006355">
    <property type="term" value="P:regulation of DNA-templated transcription"/>
    <property type="evidence" value="ECO:0007669"/>
    <property type="project" value="InterPro"/>
</dbReference>
<sequence length="963" mass="110882">MGRLLFLFLFISTQTISGQNSKGLPFTKYFSTQDYEGGIQNWTITQNNDGLIYVANNFGLLEYDANSWDRYMIPNGTKMRDVMIGPKGKIYVAVQGDFGYVIPSMPEGENYVSLADSLPDQYRNFDETWKVFNDGQKIYFCTFRQIFIYENDQFIDVIEPQFPPENFHFVNNRLFVNELEYGLTYLDNGELKLFDQGDFFKGIPITSIIPLANNHLLIFTDSHGAYTWNGVKFDVWNNEIKEALSKAVVNTAIRLSSGNMAIGTQNQGLYITDSNGEVQYYLNKGNGLNNRTVLSLFEDIYGNLWVGHNNGISVIEMNIPFTIISEQSNLPGTGYDGLLVDDILYLGTNNGLYFKPFTDKSAQNFSFIPNTTGQVYSIKEIDNLLLLGHHLGAFQIKDQQVNELSDILGTWTYVELPNHPDMVVCGTYKGLLLFRRDGETLKFVRKLKGFDESSRVMEVDSNGDIWMTHGYKGVYRIKLNDALDSVTVDFYGQKNGLPSNNLINVWKINGRLIFSTETTVFSFNEQTDRFEPDKYFSEFFDNNASLSFMEQDPMGNIYFLSTDEIGVLIKQSNGTYEKNTKVFNRLKGLLNDDLQNLSVLSSNQVVYGAKEGFILYSKSGGDPSNLSFNAMIRRIYNTTNPTDSLVFSGYYYDDGELTSDLPAERVSEYDYSQNSFRFEYSAPFYQGANSTQYQYILENHDDEWSAWSESTIKEYTNLKEGTYTFKVRAKNIYDQISEEDTYTFVIISPWYRTPLAYISGAGFLMFLVIGVFYFIDKKHKNEKRLMELNQKKAINQKEFQLRSSVEKIEQLEKEKLQSQVESKNKELATSTMHLLNKNSFINSIKHNISSIIKRSNNQEVKKELNKIMVNIDKNIASDEDWDHFAIHFDQVHGDFTKRLKDSFPKLTPQEMKLSAYLRMNLSTKEIAHLLNISVRGVEIARYRLRKKLDLDRSDNLQEFILKY</sequence>
<proteinExistence type="predicted"/>
<dbReference type="CDD" id="cd00063">
    <property type="entry name" value="FN3"/>
    <property type="match status" value="1"/>
</dbReference>
<gene>
    <name evidence="4" type="ORF">HH304_09005</name>
</gene>
<evidence type="ECO:0000313" key="5">
    <source>
        <dbReference type="Proteomes" id="UP000559010"/>
    </source>
</evidence>
<reference evidence="4 5" key="1">
    <citation type="submission" date="2020-04" db="EMBL/GenBank/DDBJ databases">
        <title>Flammeovirgaceae bacterium KN852 isolated from deep sea.</title>
        <authorList>
            <person name="Zhang D.-C."/>
        </authorList>
    </citation>
    <scope>NUCLEOTIDE SEQUENCE [LARGE SCALE GENOMIC DNA]</scope>
    <source>
        <strain evidence="4 5">KN852</strain>
    </source>
</reference>
<dbReference type="InterPro" id="IPR011123">
    <property type="entry name" value="Y_Y_Y"/>
</dbReference>
<name>A0A848IY26_9BACT</name>
<dbReference type="Pfam" id="PF07494">
    <property type="entry name" value="Reg_prop"/>
    <property type="match status" value="1"/>
</dbReference>